<accession>A0A0E9VW50</accession>
<sequence>MLTRFTSVFMFSKLTVSQYRLQKTL</sequence>
<protein>
    <submittedName>
        <fullName evidence="1">Uncharacterized protein</fullName>
    </submittedName>
</protein>
<reference evidence="1" key="2">
    <citation type="journal article" date="2015" name="Fish Shellfish Immunol.">
        <title>Early steps in the European eel (Anguilla anguilla)-Vibrio vulnificus interaction in the gills: Role of the RtxA13 toxin.</title>
        <authorList>
            <person name="Callol A."/>
            <person name="Pajuelo D."/>
            <person name="Ebbesson L."/>
            <person name="Teles M."/>
            <person name="MacKenzie S."/>
            <person name="Amaro C."/>
        </authorList>
    </citation>
    <scope>NUCLEOTIDE SEQUENCE</scope>
</reference>
<dbReference type="AlphaFoldDB" id="A0A0E9VW50"/>
<name>A0A0E9VW50_ANGAN</name>
<organism evidence="1">
    <name type="scientific">Anguilla anguilla</name>
    <name type="common">European freshwater eel</name>
    <name type="synonym">Muraena anguilla</name>
    <dbReference type="NCBI Taxonomy" id="7936"/>
    <lineage>
        <taxon>Eukaryota</taxon>
        <taxon>Metazoa</taxon>
        <taxon>Chordata</taxon>
        <taxon>Craniata</taxon>
        <taxon>Vertebrata</taxon>
        <taxon>Euteleostomi</taxon>
        <taxon>Actinopterygii</taxon>
        <taxon>Neopterygii</taxon>
        <taxon>Teleostei</taxon>
        <taxon>Anguilliformes</taxon>
        <taxon>Anguillidae</taxon>
        <taxon>Anguilla</taxon>
    </lineage>
</organism>
<proteinExistence type="predicted"/>
<dbReference type="EMBL" id="GBXM01026223">
    <property type="protein sequence ID" value="JAH82354.1"/>
    <property type="molecule type" value="Transcribed_RNA"/>
</dbReference>
<reference evidence="1" key="1">
    <citation type="submission" date="2014-11" db="EMBL/GenBank/DDBJ databases">
        <authorList>
            <person name="Amaro Gonzalez C."/>
        </authorList>
    </citation>
    <scope>NUCLEOTIDE SEQUENCE</scope>
</reference>
<evidence type="ECO:0000313" key="1">
    <source>
        <dbReference type="EMBL" id="JAH82354.1"/>
    </source>
</evidence>